<proteinExistence type="predicted"/>
<protein>
    <submittedName>
        <fullName evidence="1">Uncharacterized protein</fullName>
    </submittedName>
</protein>
<dbReference type="Proteomes" id="UP000023464">
    <property type="component" value="Unassembled WGS sequence"/>
</dbReference>
<organism evidence="1 2">
    <name type="scientific">Photorhabdus aegyptia</name>
    <dbReference type="NCBI Taxonomy" id="2805098"/>
    <lineage>
        <taxon>Bacteria</taxon>
        <taxon>Pseudomonadati</taxon>
        <taxon>Pseudomonadota</taxon>
        <taxon>Gammaproteobacteria</taxon>
        <taxon>Enterobacterales</taxon>
        <taxon>Morganellaceae</taxon>
        <taxon>Photorhabdus</taxon>
    </lineage>
</organism>
<accession>A0A022PJY4</accession>
<comment type="caution">
    <text evidence="1">The sequence shown here is derived from an EMBL/GenBank/DDBJ whole genome shotgun (WGS) entry which is preliminary data.</text>
</comment>
<reference evidence="1 2" key="1">
    <citation type="submission" date="2014-03" db="EMBL/GenBank/DDBJ databases">
        <title>Draft Genome of Photorhabdus luminescens BA1, an Egyptian Isolate.</title>
        <authorList>
            <person name="Ghazal S."/>
            <person name="Hurst S.G.IV."/>
            <person name="Morris K."/>
            <person name="Thomas K."/>
            <person name="Tisa L.S."/>
        </authorList>
    </citation>
    <scope>NUCLEOTIDE SEQUENCE [LARGE SCALE GENOMIC DNA]</scope>
    <source>
        <strain evidence="1 2">BA1</strain>
    </source>
</reference>
<name>A0A022PJY4_9GAMM</name>
<keyword evidence="2" id="KW-1185">Reference proteome</keyword>
<evidence type="ECO:0000313" key="2">
    <source>
        <dbReference type="Proteomes" id="UP000023464"/>
    </source>
</evidence>
<dbReference type="AlphaFoldDB" id="A0A022PJY4"/>
<sequence length="38" mass="4628">MLNVPFSKHKLFGNDKYKIEIFNWHLLKGSDISRKYFL</sequence>
<gene>
    <name evidence="1" type="ORF">BA1DRAFT_01562</name>
</gene>
<dbReference type="EMBL" id="JFGV01000017">
    <property type="protein sequence ID" value="EYU15936.1"/>
    <property type="molecule type" value="Genomic_DNA"/>
</dbReference>
<evidence type="ECO:0000313" key="1">
    <source>
        <dbReference type="EMBL" id="EYU15936.1"/>
    </source>
</evidence>